<protein>
    <submittedName>
        <fullName evidence="1">Uncharacterized protein</fullName>
    </submittedName>
</protein>
<accession>A0A2P4YNC8</accession>
<dbReference type="OrthoDB" id="9908684at2759"/>
<name>A0A2P4YNC8_9STRA</name>
<keyword evidence="2" id="KW-1185">Reference proteome</keyword>
<reference evidence="1 2" key="1">
    <citation type="journal article" date="2017" name="Genome Biol. Evol.">
        <title>Phytophthora megakarya and P. palmivora, closely related causal agents of cacao black pod rot, underwent increases in genome sizes and gene numbers by different mechanisms.</title>
        <authorList>
            <person name="Ali S.S."/>
            <person name="Shao J."/>
            <person name="Lary D.J."/>
            <person name="Kronmiller B."/>
            <person name="Shen D."/>
            <person name="Strem M.D."/>
            <person name="Amoako-Attah I."/>
            <person name="Akrofi A.Y."/>
            <person name="Begoude B.A."/>
            <person name="Ten Hoopen G.M."/>
            <person name="Coulibaly K."/>
            <person name="Kebe B.I."/>
            <person name="Melnick R.L."/>
            <person name="Guiltinan M.J."/>
            <person name="Tyler B.M."/>
            <person name="Meinhardt L.W."/>
            <person name="Bailey B.A."/>
        </authorList>
    </citation>
    <scope>NUCLEOTIDE SEQUENCE [LARGE SCALE GENOMIC DNA]</scope>
    <source>
        <strain evidence="2">sbr112.9</strain>
    </source>
</reference>
<dbReference type="EMBL" id="NCKW01001815">
    <property type="protein sequence ID" value="POM79307.1"/>
    <property type="molecule type" value="Genomic_DNA"/>
</dbReference>
<comment type="caution">
    <text evidence="1">The sequence shown here is derived from an EMBL/GenBank/DDBJ whole genome shotgun (WGS) entry which is preliminary data.</text>
</comment>
<proteinExistence type="predicted"/>
<evidence type="ECO:0000313" key="2">
    <source>
        <dbReference type="Proteomes" id="UP000237271"/>
    </source>
</evidence>
<organism evidence="1 2">
    <name type="scientific">Phytophthora palmivora</name>
    <dbReference type="NCBI Taxonomy" id="4796"/>
    <lineage>
        <taxon>Eukaryota</taxon>
        <taxon>Sar</taxon>
        <taxon>Stramenopiles</taxon>
        <taxon>Oomycota</taxon>
        <taxon>Peronosporomycetes</taxon>
        <taxon>Peronosporales</taxon>
        <taxon>Peronosporaceae</taxon>
        <taxon>Phytophthora</taxon>
    </lineage>
</organism>
<dbReference type="AlphaFoldDB" id="A0A2P4YNC8"/>
<sequence length="129" mass="14624">MHTSLLKPKVDDIRQAVCFKLLNEMTEAIAGTMPNLKNQTGVVARSVTWCGKVIDEHGVRRGLKRINSLASMAIPTPAVQLQQFICATNWMCGNFIAYAQTILPPNYYWIKLTQKTENEASSFWSDHYF</sequence>
<evidence type="ECO:0000313" key="1">
    <source>
        <dbReference type="EMBL" id="POM79307.1"/>
    </source>
</evidence>
<gene>
    <name evidence="1" type="ORF">PHPALM_3068</name>
</gene>
<dbReference type="Proteomes" id="UP000237271">
    <property type="component" value="Unassembled WGS sequence"/>
</dbReference>